<evidence type="ECO:0000256" key="6">
    <source>
        <dbReference type="ARBA" id="ARBA00022989"/>
    </source>
</evidence>
<dbReference type="Proteomes" id="UP000467841">
    <property type="component" value="Unassembled WGS sequence"/>
</dbReference>
<evidence type="ECO:0000256" key="7">
    <source>
        <dbReference type="ARBA" id="ARBA00023004"/>
    </source>
</evidence>
<reference evidence="10" key="1">
    <citation type="submission" date="2020-01" db="EMBL/GenBank/DDBJ databases">
        <authorList>
            <person name="Mishra B."/>
        </authorList>
    </citation>
    <scope>NUCLEOTIDE SEQUENCE [LARGE SCALE GENOMIC DNA]</scope>
</reference>
<evidence type="ECO:0000313" key="11">
    <source>
        <dbReference type="Proteomes" id="UP000467841"/>
    </source>
</evidence>
<dbReference type="InterPro" id="IPR036396">
    <property type="entry name" value="Cyt_P450_sf"/>
</dbReference>
<dbReference type="InterPro" id="IPR001128">
    <property type="entry name" value="Cyt_P450"/>
</dbReference>
<sequence>MFGQSHESHKHVRHLTLQMLGTQGLRLRLIQDIDLLARQQIAIGAKNGCLDIKEAGSKLWEKWNPRPQKNSNSVGEASLEAGSDSSLVHFNGEKYEDPFKFNPWRWKGKDLNATISKTFMPFGIGTRLCAGSEFAKMQITFFIHHLSSRYRWSMDDDVKVLRQYVLLFPKGSNVRITGRYEPE</sequence>
<keyword evidence="3 8" id="KW-0349">Heme</keyword>
<keyword evidence="9" id="KW-0503">Monooxygenase</keyword>
<dbReference type="EMBL" id="CACVBM020000310">
    <property type="protein sequence ID" value="CAA7017270.1"/>
    <property type="molecule type" value="Genomic_DNA"/>
</dbReference>
<dbReference type="Gene3D" id="1.10.630.10">
    <property type="entry name" value="Cytochrome P450"/>
    <property type="match status" value="1"/>
</dbReference>
<evidence type="ECO:0000256" key="4">
    <source>
        <dbReference type="ARBA" id="ARBA00022692"/>
    </source>
</evidence>
<comment type="caution">
    <text evidence="10">The sequence shown here is derived from an EMBL/GenBank/DDBJ whole genome shotgun (WGS) entry which is preliminary data.</text>
</comment>
<dbReference type="OrthoDB" id="2789670at2759"/>
<accession>A0A6D2HMN0</accession>
<dbReference type="GO" id="GO:0010268">
    <property type="term" value="P:brassinosteroid homeostasis"/>
    <property type="evidence" value="ECO:0007669"/>
    <property type="project" value="TreeGrafter"/>
</dbReference>
<keyword evidence="6" id="KW-0472">Membrane</keyword>
<organism evidence="10 11">
    <name type="scientific">Microthlaspi erraticum</name>
    <dbReference type="NCBI Taxonomy" id="1685480"/>
    <lineage>
        <taxon>Eukaryota</taxon>
        <taxon>Viridiplantae</taxon>
        <taxon>Streptophyta</taxon>
        <taxon>Embryophyta</taxon>
        <taxon>Tracheophyta</taxon>
        <taxon>Spermatophyta</taxon>
        <taxon>Magnoliopsida</taxon>
        <taxon>eudicotyledons</taxon>
        <taxon>Gunneridae</taxon>
        <taxon>Pentapetalae</taxon>
        <taxon>rosids</taxon>
        <taxon>malvids</taxon>
        <taxon>Brassicales</taxon>
        <taxon>Brassicaceae</taxon>
        <taxon>Coluteocarpeae</taxon>
        <taxon>Microthlaspi</taxon>
    </lineage>
</organism>
<name>A0A6D2HMN0_9BRAS</name>
<dbReference type="GO" id="GO:0016125">
    <property type="term" value="P:sterol metabolic process"/>
    <property type="evidence" value="ECO:0007669"/>
    <property type="project" value="TreeGrafter"/>
</dbReference>
<dbReference type="SUPFAM" id="SSF48264">
    <property type="entry name" value="Cytochrome P450"/>
    <property type="match status" value="1"/>
</dbReference>
<dbReference type="PROSITE" id="PS00086">
    <property type="entry name" value="CYTOCHROME_P450"/>
    <property type="match status" value="1"/>
</dbReference>
<keyword evidence="7 8" id="KW-0408">Iron</keyword>
<evidence type="ECO:0000256" key="1">
    <source>
        <dbReference type="ARBA" id="ARBA00004167"/>
    </source>
</evidence>
<dbReference type="GO" id="GO:0016705">
    <property type="term" value="F:oxidoreductase activity, acting on paired donors, with incorporation or reduction of molecular oxygen"/>
    <property type="evidence" value="ECO:0007669"/>
    <property type="project" value="InterPro"/>
</dbReference>
<evidence type="ECO:0000256" key="5">
    <source>
        <dbReference type="ARBA" id="ARBA00022723"/>
    </source>
</evidence>
<dbReference type="InterPro" id="IPR017972">
    <property type="entry name" value="Cyt_P450_CS"/>
</dbReference>
<comment type="subcellular location">
    <subcellularLocation>
        <location evidence="1">Membrane</location>
        <topology evidence="1">Single-pass membrane protein</topology>
    </subcellularLocation>
</comment>
<dbReference type="GO" id="GO:0016020">
    <property type="term" value="C:membrane"/>
    <property type="evidence" value="ECO:0007669"/>
    <property type="project" value="UniProtKB-SubCell"/>
</dbReference>
<dbReference type="GO" id="GO:0005506">
    <property type="term" value="F:iron ion binding"/>
    <property type="evidence" value="ECO:0007669"/>
    <property type="project" value="InterPro"/>
</dbReference>
<evidence type="ECO:0000256" key="3">
    <source>
        <dbReference type="ARBA" id="ARBA00022617"/>
    </source>
</evidence>
<gene>
    <name evidence="10" type="ORF">MERR_LOCUS4505</name>
</gene>
<keyword evidence="5 8" id="KW-0479">Metal-binding</keyword>
<comment type="similarity">
    <text evidence="2 9">Belongs to the cytochrome P450 family.</text>
</comment>
<evidence type="ECO:0000256" key="9">
    <source>
        <dbReference type="RuleBase" id="RU000461"/>
    </source>
</evidence>
<dbReference type="GO" id="GO:0004497">
    <property type="term" value="F:monooxygenase activity"/>
    <property type="evidence" value="ECO:0007669"/>
    <property type="project" value="UniProtKB-KW"/>
</dbReference>
<feature type="binding site" description="axial binding residue" evidence="8">
    <location>
        <position position="129"/>
    </location>
    <ligand>
        <name>heme</name>
        <dbReference type="ChEBI" id="CHEBI:30413"/>
    </ligand>
    <ligandPart>
        <name>Fe</name>
        <dbReference type="ChEBI" id="CHEBI:18248"/>
    </ligandPart>
</feature>
<comment type="cofactor">
    <cofactor evidence="8">
        <name>heme</name>
        <dbReference type="ChEBI" id="CHEBI:30413"/>
    </cofactor>
</comment>
<evidence type="ECO:0000313" key="10">
    <source>
        <dbReference type="EMBL" id="CAA7017270.1"/>
    </source>
</evidence>
<dbReference type="InterPro" id="IPR002401">
    <property type="entry name" value="Cyt_P450_E_grp-I"/>
</dbReference>
<keyword evidence="4" id="KW-0812">Transmembrane</keyword>
<evidence type="ECO:0000256" key="8">
    <source>
        <dbReference type="PIRSR" id="PIRSR602401-1"/>
    </source>
</evidence>
<dbReference type="AlphaFoldDB" id="A0A6D2HMN0"/>
<keyword evidence="6" id="KW-1133">Transmembrane helix</keyword>
<dbReference type="Pfam" id="PF00067">
    <property type="entry name" value="p450"/>
    <property type="match status" value="1"/>
</dbReference>
<evidence type="ECO:0008006" key="12">
    <source>
        <dbReference type="Google" id="ProtNLM"/>
    </source>
</evidence>
<keyword evidence="11" id="KW-1185">Reference proteome</keyword>
<protein>
    <recommendedName>
        <fullName evidence="12">Cytochrome P450</fullName>
    </recommendedName>
</protein>
<dbReference type="PRINTS" id="PR00463">
    <property type="entry name" value="EP450I"/>
</dbReference>
<proteinExistence type="inferred from homology"/>
<keyword evidence="9" id="KW-0560">Oxidoreductase</keyword>
<dbReference type="PANTHER" id="PTHR24286">
    <property type="entry name" value="CYTOCHROME P450 26"/>
    <property type="match status" value="1"/>
</dbReference>
<dbReference type="GO" id="GO:0020037">
    <property type="term" value="F:heme binding"/>
    <property type="evidence" value="ECO:0007669"/>
    <property type="project" value="InterPro"/>
</dbReference>
<dbReference type="GO" id="GO:0016132">
    <property type="term" value="P:brassinosteroid biosynthetic process"/>
    <property type="evidence" value="ECO:0007669"/>
    <property type="project" value="TreeGrafter"/>
</dbReference>
<evidence type="ECO:0000256" key="2">
    <source>
        <dbReference type="ARBA" id="ARBA00010617"/>
    </source>
</evidence>
<dbReference type="PANTHER" id="PTHR24286:SF305">
    <property type="entry name" value="CYTOCHROME P450 708A2"/>
    <property type="match status" value="1"/>
</dbReference>